<name>A0A9P1FUS1_9DINO</name>
<reference evidence="3" key="2">
    <citation type="submission" date="2024-04" db="EMBL/GenBank/DDBJ databases">
        <authorList>
            <person name="Chen Y."/>
            <person name="Shah S."/>
            <person name="Dougan E. K."/>
            <person name="Thang M."/>
            <person name="Chan C."/>
        </authorList>
    </citation>
    <scope>NUCLEOTIDE SEQUENCE [LARGE SCALE GENOMIC DNA]</scope>
</reference>
<dbReference type="Gene3D" id="3.30.530.20">
    <property type="match status" value="1"/>
</dbReference>
<comment type="caution">
    <text evidence="2">The sequence shown here is derived from an EMBL/GenBank/DDBJ whole genome shotgun (WGS) entry which is preliminary data.</text>
</comment>
<evidence type="ECO:0000259" key="1">
    <source>
        <dbReference type="PROSITE" id="PS50848"/>
    </source>
</evidence>
<protein>
    <submittedName>
        <fullName evidence="4">START domain-containing protein</fullName>
    </submittedName>
</protein>
<dbReference type="InterPro" id="IPR002913">
    <property type="entry name" value="START_lipid-bd_dom"/>
</dbReference>
<dbReference type="SUPFAM" id="SSF55961">
    <property type="entry name" value="Bet v1-like"/>
    <property type="match status" value="1"/>
</dbReference>
<gene>
    <name evidence="2" type="ORF">C1SCF055_LOCUS14397</name>
</gene>
<evidence type="ECO:0000313" key="4">
    <source>
        <dbReference type="EMBL" id="CAL4774409.1"/>
    </source>
</evidence>
<proteinExistence type="predicted"/>
<dbReference type="GO" id="GO:0005737">
    <property type="term" value="C:cytoplasm"/>
    <property type="evidence" value="ECO:0007669"/>
    <property type="project" value="UniProtKB-ARBA"/>
</dbReference>
<dbReference type="AlphaFoldDB" id="A0A9P1FUS1"/>
<feature type="domain" description="START" evidence="1">
    <location>
        <begin position="77"/>
        <end position="259"/>
    </location>
</feature>
<dbReference type="EMBL" id="CAMXCT010001134">
    <property type="protein sequence ID" value="CAI3987097.1"/>
    <property type="molecule type" value="Genomic_DNA"/>
</dbReference>
<dbReference type="PANTHER" id="PTHR19308:SF14">
    <property type="entry name" value="START DOMAIN-CONTAINING PROTEIN"/>
    <property type="match status" value="1"/>
</dbReference>
<keyword evidence="5" id="KW-1185">Reference proteome</keyword>
<dbReference type="EMBL" id="CAMXCT030001134">
    <property type="protein sequence ID" value="CAL4774409.1"/>
    <property type="molecule type" value="Genomic_DNA"/>
</dbReference>
<dbReference type="GO" id="GO:0008289">
    <property type="term" value="F:lipid binding"/>
    <property type="evidence" value="ECO:0007669"/>
    <property type="project" value="InterPro"/>
</dbReference>
<evidence type="ECO:0000313" key="3">
    <source>
        <dbReference type="EMBL" id="CAL1140472.1"/>
    </source>
</evidence>
<sequence length="319" mass="36108">MEATAWVAGDWELLPDGLRVIGNDIDAPPLDNPESEEELDHDTPFVEKLNSARARQRIITQREAEELLAVVHCDAYWDAFHRDEFIEVQRHKDRSLFGGAVFVKISGCFPGTTVDHVAHRYMNFKDRAKWDKQMDGFKVLNHSKGNDLLYSVIHSPPLSDRDFMVFHTVLRHRSRSGLMFYSPSADDAFYPKQPGAVRATQFMAAHQLIQEAGGVRFMTSTAIDPHTAFLPRWVLTLLLPSEFKRWRSSVLRRCGELRGQSVPCTMLWPEEEIQQADTPEAVAENKASLGTLSTGVPSDKNVLNDIVIEDNEHVTTCCC</sequence>
<dbReference type="OrthoDB" id="408418at2759"/>
<evidence type="ECO:0000313" key="5">
    <source>
        <dbReference type="Proteomes" id="UP001152797"/>
    </source>
</evidence>
<dbReference type="PROSITE" id="PS50848">
    <property type="entry name" value="START"/>
    <property type="match status" value="1"/>
</dbReference>
<accession>A0A9P1FUS1</accession>
<dbReference type="EMBL" id="CAMXCT020001134">
    <property type="protein sequence ID" value="CAL1140472.1"/>
    <property type="molecule type" value="Genomic_DNA"/>
</dbReference>
<evidence type="ECO:0000313" key="2">
    <source>
        <dbReference type="EMBL" id="CAI3987097.1"/>
    </source>
</evidence>
<dbReference type="InterPro" id="IPR051213">
    <property type="entry name" value="START_lipid_transfer"/>
</dbReference>
<reference evidence="2" key="1">
    <citation type="submission" date="2022-10" db="EMBL/GenBank/DDBJ databases">
        <authorList>
            <person name="Chen Y."/>
            <person name="Dougan E. K."/>
            <person name="Chan C."/>
            <person name="Rhodes N."/>
            <person name="Thang M."/>
        </authorList>
    </citation>
    <scope>NUCLEOTIDE SEQUENCE</scope>
</reference>
<dbReference type="PANTHER" id="PTHR19308">
    <property type="entry name" value="PHOSPHATIDYLCHOLINE TRANSFER PROTEIN"/>
    <property type="match status" value="1"/>
</dbReference>
<organism evidence="2">
    <name type="scientific">Cladocopium goreaui</name>
    <dbReference type="NCBI Taxonomy" id="2562237"/>
    <lineage>
        <taxon>Eukaryota</taxon>
        <taxon>Sar</taxon>
        <taxon>Alveolata</taxon>
        <taxon>Dinophyceae</taxon>
        <taxon>Suessiales</taxon>
        <taxon>Symbiodiniaceae</taxon>
        <taxon>Cladocopium</taxon>
    </lineage>
</organism>
<dbReference type="Proteomes" id="UP001152797">
    <property type="component" value="Unassembled WGS sequence"/>
</dbReference>
<dbReference type="InterPro" id="IPR023393">
    <property type="entry name" value="START-like_dom_sf"/>
</dbReference>